<dbReference type="CDD" id="cd18787">
    <property type="entry name" value="SF2_C_DEAD"/>
    <property type="match status" value="1"/>
</dbReference>
<accession>A0A9X4NTP5</accession>
<keyword evidence="4 7" id="KW-0067">ATP-binding</keyword>
<feature type="domain" description="DEAD-box RNA helicase Q" evidence="11">
    <location>
        <begin position="1"/>
        <end position="29"/>
    </location>
</feature>
<dbReference type="InterPro" id="IPR011545">
    <property type="entry name" value="DEAD/DEAH_box_helicase_dom"/>
</dbReference>
<keyword evidence="13" id="KW-1185">Reference proteome</keyword>
<evidence type="ECO:0000313" key="12">
    <source>
        <dbReference type="EMBL" id="MDG5976499.1"/>
    </source>
</evidence>
<evidence type="ECO:0000259" key="9">
    <source>
        <dbReference type="PROSITE" id="PS51192"/>
    </source>
</evidence>
<dbReference type="SMART" id="SM00487">
    <property type="entry name" value="DEXDc"/>
    <property type="match status" value="1"/>
</dbReference>
<feature type="region of interest" description="Disordered" evidence="8">
    <location>
        <begin position="377"/>
        <end position="417"/>
    </location>
</feature>
<protein>
    <submittedName>
        <fullName evidence="12">Dead/deah box helicase domain-containing protein</fullName>
    </submittedName>
</protein>
<dbReference type="Gene3D" id="3.40.50.300">
    <property type="entry name" value="P-loop containing nucleotide triphosphate hydrolases"/>
    <property type="match status" value="2"/>
</dbReference>
<dbReference type="GO" id="GO:0003676">
    <property type="term" value="F:nucleic acid binding"/>
    <property type="evidence" value="ECO:0007669"/>
    <property type="project" value="InterPro"/>
</dbReference>
<dbReference type="InterPro" id="IPR014001">
    <property type="entry name" value="Helicase_ATP-bd"/>
</dbReference>
<evidence type="ECO:0000256" key="8">
    <source>
        <dbReference type="SAM" id="MobiDB-lite"/>
    </source>
</evidence>
<dbReference type="InterPro" id="IPR014014">
    <property type="entry name" value="RNA_helicase_DEAD_Q_motif"/>
</dbReference>
<dbReference type="InterPro" id="IPR001650">
    <property type="entry name" value="Helicase_C-like"/>
</dbReference>
<gene>
    <name evidence="12" type="ORF">H010_14626</name>
</gene>
<feature type="domain" description="Helicase C-terminal" evidence="10">
    <location>
        <begin position="231"/>
        <end position="389"/>
    </location>
</feature>
<proteinExistence type="inferred from homology"/>
<dbReference type="Proteomes" id="UP001152876">
    <property type="component" value="Unassembled WGS sequence"/>
</dbReference>
<name>A0A9X4NTP5_9BURK</name>
<dbReference type="RefSeq" id="WP_068166173.1">
    <property type="nucleotide sequence ID" value="NZ_AOGK01000012.1"/>
</dbReference>
<evidence type="ECO:0000256" key="6">
    <source>
        <dbReference type="PROSITE-ProRule" id="PRU00552"/>
    </source>
</evidence>
<keyword evidence="1 7" id="KW-0547">Nucleotide-binding</keyword>
<reference evidence="12" key="1">
    <citation type="submission" date="2013-01" db="EMBL/GenBank/DDBJ databases">
        <title>Genome draft of Hydrogenophaga taeniospiralis 2K1.</title>
        <authorList>
            <person name="Gomila M."/>
            <person name="Lalucat J."/>
        </authorList>
    </citation>
    <scope>NUCLEOTIDE SEQUENCE</scope>
    <source>
        <strain evidence="12">CCUG 15921</strain>
    </source>
</reference>
<dbReference type="Pfam" id="PF00270">
    <property type="entry name" value="DEAD"/>
    <property type="match status" value="1"/>
</dbReference>
<dbReference type="PANTHER" id="PTHR47959">
    <property type="entry name" value="ATP-DEPENDENT RNA HELICASE RHLE-RELATED"/>
    <property type="match status" value="1"/>
</dbReference>
<evidence type="ECO:0000259" key="11">
    <source>
        <dbReference type="PROSITE" id="PS51195"/>
    </source>
</evidence>
<dbReference type="PROSITE" id="PS51192">
    <property type="entry name" value="HELICASE_ATP_BIND_1"/>
    <property type="match status" value="1"/>
</dbReference>
<comment type="caution">
    <text evidence="12">The sequence shown here is derived from an EMBL/GenBank/DDBJ whole genome shotgun (WGS) entry which is preliminary data.</text>
</comment>
<sequence length="417" mass="44395">MPFTSLGLAPSLAKAAAELGFTTPTPIQLEAIPVVLGGADLLATAQTGSGKTAAFALPLLQRLQTGAAHTPRRVRALVLVPTRELAAQVGEVVRSLAQHLPNRPKVAVAFGGVSINPQLMALRGGADVVVATPGRLLDLVEHNALRLSAVELLVLDEADRLLDLGFADELQRVLALLPAQRQNLFFSATFPPAVQALAGGLLRDPQRVDVPTPAQAEAVVLQRAIMVDASRRTQLLRQLIKDNGWERVLVFVATQYSADRVATKLHHGDLFATSFHGGLSQGARKQALTEFKEKRWDVVVTTDLAARGIDIAQLPVVVNYDLPRSAVDYVHRIGRTGRAGESGLAVSFVSASTLPHWRLIEKRQGMSLPLEEVAGFEPSEVATQAEPGTGGVKGKRPSKKDKLRAAAAAAAQAPVKP</sequence>
<dbReference type="PROSITE" id="PS00039">
    <property type="entry name" value="DEAD_ATP_HELICASE"/>
    <property type="match status" value="1"/>
</dbReference>
<evidence type="ECO:0000256" key="1">
    <source>
        <dbReference type="ARBA" id="ARBA00022741"/>
    </source>
</evidence>
<dbReference type="GO" id="GO:0005524">
    <property type="term" value="F:ATP binding"/>
    <property type="evidence" value="ECO:0007669"/>
    <property type="project" value="UniProtKB-KW"/>
</dbReference>
<dbReference type="GO" id="GO:0003724">
    <property type="term" value="F:RNA helicase activity"/>
    <property type="evidence" value="ECO:0007669"/>
    <property type="project" value="InterPro"/>
</dbReference>
<evidence type="ECO:0000256" key="3">
    <source>
        <dbReference type="ARBA" id="ARBA00022806"/>
    </source>
</evidence>
<dbReference type="InterPro" id="IPR027417">
    <property type="entry name" value="P-loop_NTPase"/>
</dbReference>
<evidence type="ECO:0000256" key="2">
    <source>
        <dbReference type="ARBA" id="ARBA00022801"/>
    </source>
</evidence>
<dbReference type="SUPFAM" id="SSF52540">
    <property type="entry name" value="P-loop containing nucleoside triphosphate hydrolases"/>
    <property type="match status" value="1"/>
</dbReference>
<feature type="compositionally biased region" description="Low complexity" evidence="8">
    <location>
        <begin position="405"/>
        <end position="417"/>
    </location>
</feature>
<keyword evidence="3 7" id="KW-0347">Helicase</keyword>
<dbReference type="GO" id="GO:0016787">
    <property type="term" value="F:hydrolase activity"/>
    <property type="evidence" value="ECO:0007669"/>
    <property type="project" value="UniProtKB-KW"/>
</dbReference>
<evidence type="ECO:0000256" key="4">
    <source>
        <dbReference type="ARBA" id="ARBA00022840"/>
    </source>
</evidence>
<dbReference type="CDD" id="cd00268">
    <property type="entry name" value="DEADc"/>
    <property type="match status" value="1"/>
</dbReference>
<dbReference type="EMBL" id="AOGK01000012">
    <property type="protein sequence ID" value="MDG5976499.1"/>
    <property type="molecule type" value="Genomic_DNA"/>
</dbReference>
<dbReference type="Pfam" id="PF00271">
    <property type="entry name" value="Helicase_C"/>
    <property type="match status" value="1"/>
</dbReference>
<dbReference type="OrthoDB" id="8520957at2"/>
<feature type="short sequence motif" description="Q motif" evidence="6">
    <location>
        <begin position="1"/>
        <end position="29"/>
    </location>
</feature>
<evidence type="ECO:0000313" key="13">
    <source>
        <dbReference type="Proteomes" id="UP001152876"/>
    </source>
</evidence>
<evidence type="ECO:0000256" key="5">
    <source>
        <dbReference type="ARBA" id="ARBA00038437"/>
    </source>
</evidence>
<dbReference type="AlphaFoldDB" id="A0A9X4NTP5"/>
<dbReference type="PANTHER" id="PTHR47959:SF13">
    <property type="entry name" value="ATP-DEPENDENT RNA HELICASE RHLE"/>
    <property type="match status" value="1"/>
</dbReference>
<comment type="similarity">
    <text evidence="5 7">Belongs to the DEAD box helicase family.</text>
</comment>
<dbReference type="PROSITE" id="PS51195">
    <property type="entry name" value="Q_MOTIF"/>
    <property type="match status" value="1"/>
</dbReference>
<dbReference type="GO" id="GO:0005829">
    <property type="term" value="C:cytosol"/>
    <property type="evidence" value="ECO:0007669"/>
    <property type="project" value="TreeGrafter"/>
</dbReference>
<evidence type="ECO:0000259" key="10">
    <source>
        <dbReference type="PROSITE" id="PS51194"/>
    </source>
</evidence>
<dbReference type="InterPro" id="IPR044742">
    <property type="entry name" value="DEAD/DEAH_RhlB"/>
</dbReference>
<dbReference type="InterPro" id="IPR050079">
    <property type="entry name" value="DEAD_box_RNA_helicase"/>
</dbReference>
<feature type="compositionally biased region" description="Basic residues" evidence="8">
    <location>
        <begin position="393"/>
        <end position="402"/>
    </location>
</feature>
<organism evidence="12 13">
    <name type="scientific">Hydrogenophaga taeniospiralis CCUG 15921</name>
    <dbReference type="NCBI Taxonomy" id="1281780"/>
    <lineage>
        <taxon>Bacteria</taxon>
        <taxon>Pseudomonadati</taxon>
        <taxon>Pseudomonadota</taxon>
        <taxon>Betaproteobacteria</taxon>
        <taxon>Burkholderiales</taxon>
        <taxon>Comamonadaceae</taxon>
        <taxon>Hydrogenophaga</taxon>
    </lineage>
</organism>
<dbReference type="InterPro" id="IPR000629">
    <property type="entry name" value="RNA-helicase_DEAD-box_CS"/>
</dbReference>
<evidence type="ECO:0000256" key="7">
    <source>
        <dbReference type="RuleBase" id="RU000492"/>
    </source>
</evidence>
<feature type="domain" description="Helicase ATP-binding" evidence="9">
    <location>
        <begin position="32"/>
        <end position="208"/>
    </location>
</feature>
<keyword evidence="2 7" id="KW-0378">Hydrolase</keyword>
<dbReference type="SMART" id="SM00490">
    <property type="entry name" value="HELICc"/>
    <property type="match status" value="1"/>
</dbReference>
<dbReference type="PROSITE" id="PS51194">
    <property type="entry name" value="HELICASE_CTER"/>
    <property type="match status" value="1"/>
</dbReference>